<gene>
    <name evidence="5" type="ORF">ACFPIH_34095</name>
</gene>
<dbReference type="Gene3D" id="3.20.20.100">
    <property type="entry name" value="NADP-dependent oxidoreductase domain"/>
    <property type="match status" value="1"/>
</dbReference>
<dbReference type="PROSITE" id="PS00798">
    <property type="entry name" value="ALDOKETO_REDUCTASE_1"/>
    <property type="match status" value="1"/>
</dbReference>
<sequence>MTAATPLLKLNNGVEMPALGLGVFQSPPDETTAAVEAALRDGYRLIDTAASYGNEKEVGEGLRRSGVDRADVFVTTKLWLSDYGYDSALRAFDTSLAKLGLESLDLYLLHQPAPLEPEPWFAAYKAVEKLLADGRVRAIGVSNHTPGLLRTLMEQTDIVPAVNQVELHPYFVQGELREVHEKFGIATQAWSPIGGITRYRAQAPNGGRSVLEEPVVTAPAEKYGKTAAQVVLRWHLEHGVCAIPKSVKAHRIAENFDVFDFTLTPDEVADIDALDTGLRSGPDPEVIKLDTFGTR</sequence>
<dbReference type="Proteomes" id="UP001595839">
    <property type="component" value="Unassembled WGS sequence"/>
</dbReference>
<dbReference type="PROSITE" id="PS00063">
    <property type="entry name" value="ALDOKETO_REDUCTASE_3"/>
    <property type="match status" value="1"/>
</dbReference>
<organism evidence="5 6">
    <name type="scientific">Streptomyces vulcanius</name>
    <dbReference type="NCBI Taxonomy" id="1441876"/>
    <lineage>
        <taxon>Bacteria</taxon>
        <taxon>Bacillati</taxon>
        <taxon>Actinomycetota</taxon>
        <taxon>Actinomycetes</taxon>
        <taxon>Kitasatosporales</taxon>
        <taxon>Streptomycetaceae</taxon>
        <taxon>Streptomyces</taxon>
    </lineage>
</organism>
<evidence type="ECO:0000256" key="1">
    <source>
        <dbReference type="ARBA" id="ARBA00007905"/>
    </source>
</evidence>
<keyword evidence="2" id="KW-0521">NADP</keyword>
<dbReference type="CDD" id="cd19127">
    <property type="entry name" value="AKR_AKR5B1"/>
    <property type="match status" value="1"/>
</dbReference>
<dbReference type="PRINTS" id="PR00069">
    <property type="entry name" value="ALDKETRDTASE"/>
</dbReference>
<dbReference type="InterPro" id="IPR023210">
    <property type="entry name" value="NADP_OxRdtase_dom"/>
</dbReference>
<dbReference type="SUPFAM" id="SSF51430">
    <property type="entry name" value="NAD(P)-linked oxidoreductase"/>
    <property type="match status" value="1"/>
</dbReference>
<dbReference type="PIRSF" id="PIRSF000097">
    <property type="entry name" value="AKR"/>
    <property type="match status" value="1"/>
</dbReference>
<dbReference type="EMBL" id="JBHSFK010000026">
    <property type="protein sequence ID" value="MFC4504483.1"/>
    <property type="molecule type" value="Genomic_DNA"/>
</dbReference>
<keyword evidence="6" id="KW-1185">Reference proteome</keyword>
<evidence type="ECO:0000256" key="2">
    <source>
        <dbReference type="ARBA" id="ARBA00022857"/>
    </source>
</evidence>
<keyword evidence="3" id="KW-0560">Oxidoreductase</keyword>
<accession>A0ABV9B0F2</accession>
<dbReference type="RefSeq" id="WP_381167013.1">
    <property type="nucleotide sequence ID" value="NZ_JBHSFK010000026.1"/>
</dbReference>
<dbReference type="InterPro" id="IPR020471">
    <property type="entry name" value="AKR"/>
</dbReference>
<evidence type="ECO:0000313" key="5">
    <source>
        <dbReference type="EMBL" id="MFC4504483.1"/>
    </source>
</evidence>
<dbReference type="Pfam" id="PF00248">
    <property type="entry name" value="Aldo_ket_red"/>
    <property type="match status" value="1"/>
</dbReference>
<dbReference type="PANTHER" id="PTHR43827:SF3">
    <property type="entry name" value="NADP-DEPENDENT OXIDOREDUCTASE DOMAIN-CONTAINING PROTEIN"/>
    <property type="match status" value="1"/>
</dbReference>
<protein>
    <submittedName>
        <fullName evidence="5">Aldo/keto reductase</fullName>
    </submittedName>
</protein>
<comment type="caution">
    <text evidence="5">The sequence shown here is derived from an EMBL/GenBank/DDBJ whole genome shotgun (WGS) entry which is preliminary data.</text>
</comment>
<reference evidence="6" key="1">
    <citation type="journal article" date="2019" name="Int. J. Syst. Evol. Microbiol.">
        <title>The Global Catalogue of Microorganisms (GCM) 10K type strain sequencing project: providing services to taxonomists for standard genome sequencing and annotation.</title>
        <authorList>
            <consortium name="The Broad Institute Genomics Platform"/>
            <consortium name="The Broad Institute Genome Sequencing Center for Infectious Disease"/>
            <person name="Wu L."/>
            <person name="Ma J."/>
        </authorList>
    </citation>
    <scope>NUCLEOTIDE SEQUENCE [LARGE SCALE GENOMIC DNA]</scope>
    <source>
        <strain evidence="6">CGMCC 4.7177</strain>
    </source>
</reference>
<comment type="similarity">
    <text evidence="1">Belongs to the aldo/keto reductase family.</text>
</comment>
<proteinExistence type="inferred from homology"/>
<dbReference type="PANTHER" id="PTHR43827">
    <property type="entry name" value="2,5-DIKETO-D-GLUCONIC ACID REDUCTASE"/>
    <property type="match status" value="1"/>
</dbReference>
<evidence type="ECO:0000256" key="3">
    <source>
        <dbReference type="ARBA" id="ARBA00023002"/>
    </source>
</evidence>
<name>A0ABV9B0F2_9ACTN</name>
<evidence type="ECO:0000259" key="4">
    <source>
        <dbReference type="Pfam" id="PF00248"/>
    </source>
</evidence>
<dbReference type="InterPro" id="IPR036812">
    <property type="entry name" value="NAD(P)_OxRdtase_dom_sf"/>
</dbReference>
<evidence type="ECO:0000313" key="6">
    <source>
        <dbReference type="Proteomes" id="UP001595839"/>
    </source>
</evidence>
<feature type="domain" description="NADP-dependent oxidoreductase" evidence="4">
    <location>
        <begin position="25"/>
        <end position="275"/>
    </location>
</feature>
<dbReference type="InterPro" id="IPR018170">
    <property type="entry name" value="Aldo/ket_reductase_CS"/>
</dbReference>